<reference evidence="1 2" key="1">
    <citation type="submission" date="2014-04" db="EMBL/GenBank/DDBJ databases">
        <authorList>
            <consortium name="DOE Joint Genome Institute"/>
            <person name="Kuo A."/>
            <person name="Kohler A."/>
            <person name="Costa M.D."/>
            <person name="Nagy L.G."/>
            <person name="Floudas D."/>
            <person name="Copeland A."/>
            <person name="Barry K.W."/>
            <person name="Cichocki N."/>
            <person name="Veneault-Fourrey C."/>
            <person name="LaButti K."/>
            <person name="Lindquist E.A."/>
            <person name="Lipzen A."/>
            <person name="Lundell T."/>
            <person name="Morin E."/>
            <person name="Murat C."/>
            <person name="Sun H."/>
            <person name="Tunlid A."/>
            <person name="Henrissat B."/>
            <person name="Grigoriev I.V."/>
            <person name="Hibbett D.S."/>
            <person name="Martin F."/>
            <person name="Nordberg H.P."/>
            <person name="Cantor M.N."/>
            <person name="Hua S.X."/>
        </authorList>
    </citation>
    <scope>NUCLEOTIDE SEQUENCE [LARGE SCALE GENOMIC DNA]</scope>
    <source>
        <strain evidence="1 2">441</strain>
    </source>
</reference>
<dbReference type="Proteomes" id="UP000054018">
    <property type="component" value="Unassembled WGS sequence"/>
</dbReference>
<evidence type="ECO:0000313" key="2">
    <source>
        <dbReference type="Proteomes" id="UP000054018"/>
    </source>
</evidence>
<organism evidence="1 2">
    <name type="scientific">Pisolithus microcarpus 441</name>
    <dbReference type="NCBI Taxonomy" id="765257"/>
    <lineage>
        <taxon>Eukaryota</taxon>
        <taxon>Fungi</taxon>
        <taxon>Dikarya</taxon>
        <taxon>Basidiomycota</taxon>
        <taxon>Agaricomycotina</taxon>
        <taxon>Agaricomycetes</taxon>
        <taxon>Agaricomycetidae</taxon>
        <taxon>Boletales</taxon>
        <taxon>Sclerodermatineae</taxon>
        <taxon>Pisolithaceae</taxon>
        <taxon>Pisolithus</taxon>
    </lineage>
</organism>
<gene>
    <name evidence="1" type="ORF">PISMIDRAFT_282590</name>
</gene>
<proteinExistence type="predicted"/>
<sequence>MDDVSTICTGVLVPPCLISPLNVLALLYDPTYDNWTSGPRNIHSISRKPSRSVSAQLALRRSLLLAAQGNGNKRYLGCVTQLARRQDSMDNEALPCLASLLDVLDLLYDPEHDNES</sequence>
<dbReference type="AlphaFoldDB" id="A0A0C9Z0X6"/>
<keyword evidence="2" id="KW-1185">Reference proteome</keyword>
<dbReference type="HOGENOM" id="CLU_2097767_0_0_1"/>
<dbReference type="EMBL" id="KN833872">
    <property type="protein sequence ID" value="KIK15932.1"/>
    <property type="molecule type" value="Genomic_DNA"/>
</dbReference>
<name>A0A0C9Z0X6_9AGAM</name>
<evidence type="ECO:0000313" key="1">
    <source>
        <dbReference type="EMBL" id="KIK15932.1"/>
    </source>
</evidence>
<protein>
    <submittedName>
        <fullName evidence="1">Uncharacterized protein</fullName>
    </submittedName>
</protein>
<reference evidence="2" key="2">
    <citation type="submission" date="2015-01" db="EMBL/GenBank/DDBJ databases">
        <title>Evolutionary Origins and Diversification of the Mycorrhizal Mutualists.</title>
        <authorList>
            <consortium name="DOE Joint Genome Institute"/>
            <consortium name="Mycorrhizal Genomics Consortium"/>
            <person name="Kohler A."/>
            <person name="Kuo A."/>
            <person name="Nagy L.G."/>
            <person name="Floudas D."/>
            <person name="Copeland A."/>
            <person name="Barry K.W."/>
            <person name="Cichocki N."/>
            <person name="Veneault-Fourrey C."/>
            <person name="LaButti K."/>
            <person name="Lindquist E.A."/>
            <person name="Lipzen A."/>
            <person name="Lundell T."/>
            <person name="Morin E."/>
            <person name="Murat C."/>
            <person name="Riley R."/>
            <person name="Ohm R."/>
            <person name="Sun H."/>
            <person name="Tunlid A."/>
            <person name="Henrissat B."/>
            <person name="Grigoriev I.V."/>
            <person name="Hibbett D.S."/>
            <person name="Martin F."/>
        </authorList>
    </citation>
    <scope>NUCLEOTIDE SEQUENCE [LARGE SCALE GENOMIC DNA]</scope>
    <source>
        <strain evidence="2">441</strain>
    </source>
</reference>
<accession>A0A0C9Z0X6</accession>